<dbReference type="STRING" id="105696.A0A1Y2MFE4"/>
<dbReference type="PROSITE" id="PS50013">
    <property type="entry name" value="CHROMO_2"/>
    <property type="match status" value="1"/>
</dbReference>
<keyword evidence="3" id="KW-0539">Nucleus</keyword>
<dbReference type="Proteomes" id="UP000193240">
    <property type="component" value="Unassembled WGS sequence"/>
</dbReference>
<name>A0A1Y2MFE4_EPING</name>
<evidence type="ECO:0000313" key="7">
    <source>
        <dbReference type="Proteomes" id="UP000193240"/>
    </source>
</evidence>
<dbReference type="Pfam" id="PF00385">
    <property type="entry name" value="Chromo"/>
    <property type="match status" value="1"/>
</dbReference>
<comment type="subcellular location">
    <subcellularLocation>
        <location evidence="1">Nucleus</location>
    </subcellularLocation>
</comment>
<evidence type="ECO:0000256" key="3">
    <source>
        <dbReference type="ARBA" id="ARBA00023242"/>
    </source>
</evidence>
<dbReference type="OMA" id="GYEDSHD"/>
<keyword evidence="7" id="KW-1185">Reference proteome</keyword>
<dbReference type="InterPro" id="IPR000953">
    <property type="entry name" value="Chromo/chromo_shadow_dom"/>
</dbReference>
<accession>A0A1Y2MFE4</accession>
<feature type="compositionally biased region" description="Basic residues" evidence="4">
    <location>
        <begin position="190"/>
        <end position="210"/>
    </location>
</feature>
<dbReference type="CDD" id="cd00024">
    <property type="entry name" value="CD_CSD"/>
    <property type="match status" value="1"/>
</dbReference>
<evidence type="ECO:0000256" key="1">
    <source>
        <dbReference type="ARBA" id="ARBA00004123"/>
    </source>
</evidence>
<sequence>MSVRGTRHGRGRGCGRGKTMIWEWETYTPPSSVYDNLWHIRQAPVTVTPNVPNDCPIPDARTRILERRQTEDGFGRNFYYVEITYLGDQEPAHIWVQSSDNSEKGGTEVERVDAEKVLEYVSSRELERYENEQFKIEADAQAVADREEEQEQVRKRMAKNARMADSGRGRGSTMLDALDIDPELQATTKTRGRSRGRGRLRGRGRGRGSWRARGGVTSGAMRVNEITQDEIIDSEPSQPDMQETETMGSGVLETSSESEDDLPEPTSPGLMRSAFVTNSALPMSPVQQYRPGAPAALLRTKSMPDIDGDDDIALEIDDNESLLSDAMQLQVDGGHGDNINTESDTADLSDRDRRGTKRSRMESTTPQHTLMFPPSSQIEVPESGDSSTPPDHLPSSVEAHQYNAADYNTHLPLRTGLLSSQHAKLSPGGAPDNSKEEFDDKDAEEYVVEAINEHYYDDDGRKFYLVKWQGYKDSYDWLPEEDLEGASELVNAYDESVRRRNGKTK</sequence>
<dbReference type="GO" id="GO:0005634">
    <property type="term" value="C:nucleus"/>
    <property type="evidence" value="ECO:0007669"/>
    <property type="project" value="UniProtKB-SubCell"/>
</dbReference>
<dbReference type="AlphaFoldDB" id="A0A1Y2MFE4"/>
<feature type="region of interest" description="Disordered" evidence="4">
    <location>
        <begin position="419"/>
        <end position="440"/>
    </location>
</feature>
<feature type="compositionally biased region" description="Polar residues" evidence="4">
    <location>
        <begin position="362"/>
        <end position="389"/>
    </location>
</feature>
<feature type="region of interest" description="Disordered" evidence="4">
    <location>
        <begin position="331"/>
        <end position="396"/>
    </location>
</feature>
<protein>
    <recommendedName>
        <fullName evidence="5">Chromo domain-containing protein</fullName>
    </recommendedName>
</protein>
<feature type="domain" description="Chromo" evidence="5">
    <location>
        <begin position="446"/>
        <end position="505"/>
    </location>
</feature>
<dbReference type="InterPro" id="IPR023780">
    <property type="entry name" value="Chromo_domain"/>
</dbReference>
<dbReference type="SUPFAM" id="SSF54160">
    <property type="entry name" value="Chromo domain-like"/>
    <property type="match status" value="1"/>
</dbReference>
<feature type="region of interest" description="Disordered" evidence="4">
    <location>
        <begin position="155"/>
        <end position="214"/>
    </location>
</feature>
<dbReference type="Gene3D" id="2.40.50.40">
    <property type="match status" value="1"/>
</dbReference>
<evidence type="ECO:0000313" key="6">
    <source>
        <dbReference type="EMBL" id="OSS54865.1"/>
    </source>
</evidence>
<evidence type="ECO:0000256" key="2">
    <source>
        <dbReference type="ARBA" id="ARBA00011353"/>
    </source>
</evidence>
<comment type="subunit">
    <text evidence="2">Component of the NuA4 histone acetyltransferase complex.</text>
</comment>
<proteinExistence type="predicted"/>
<reference evidence="6 7" key="1">
    <citation type="journal article" date="2017" name="Genome Announc.">
        <title>Genome sequence of the saprophytic ascomycete Epicoccum nigrum ICMP 19927 strain isolated from New Zealand.</title>
        <authorList>
            <person name="Fokin M."/>
            <person name="Fleetwood D."/>
            <person name="Weir B.S."/>
            <person name="Villas-Boas S.G."/>
        </authorList>
    </citation>
    <scope>NUCLEOTIDE SEQUENCE [LARGE SCALE GENOMIC DNA]</scope>
    <source>
        <strain evidence="6 7">ICMP 19927</strain>
    </source>
</reference>
<dbReference type="InterPro" id="IPR051219">
    <property type="entry name" value="Heterochromatin_chromo-domain"/>
</dbReference>
<organism evidence="6 7">
    <name type="scientific">Epicoccum nigrum</name>
    <name type="common">Soil fungus</name>
    <name type="synonym">Epicoccum purpurascens</name>
    <dbReference type="NCBI Taxonomy" id="105696"/>
    <lineage>
        <taxon>Eukaryota</taxon>
        <taxon>Fungi</taxon>
        <taxon>Dikarya</taxon>
        <taxon>Ascomycota</taxon>
        <taxon>Pezizomycotina</taxon>
        <taxon>Dothideomycetes</taxon>
        <taxon>Pleosporomycetidae</taxon>
        <taxon>Pleosporales</taxon>
        <taxon>Pleosporineae</taxon>
        <taxon>Didymellaceae</taxon>
        <taxon>Epicoccum</taxon>
    </lineage>
</organism>
<dbReference type="PANTHER" id="PTHR22812">
    <property type="entry name" value="CHROMOBOX PROTEIN"/>
    <property type="match status" value="1"/>
</dbReference>
<dbReference type="SMART" id="SM00298">
    <property type="entry name" value="CHROMO"/>
    <property type="match status" value="1"/>
</dbReference>
<dbReference type="InterPro" id="IPR016197">
    <property type="entry name" value="Chromo-like_dom_sf"/>
</dbReference>
<evidence type="ECO:0000259" key="5">
    <source>
        <dbReference type="PROSITE" id="PS50013"/>
    </source>
</evidence>
<feature type="region of interest" description="Disordered" evidence="4">
    <location>
        <begin position="231"/>
        <end position="266"/>
    </location>
</feature>
<dbReference type="EMBL" id="KZ107838">
    <property type="protein sequence ID" value="OSS54865.1"/>
    <property type="molecule type" value="Genomic_DNA"/>
</dbReference>
<dbReference type="InParanoid" id="A0A1Y2MFE4"/>
<feature type="compositionally biased region" description="Polar residues" evidence="4">
    <location>
        <begin position="235"/>
        <end position="255"/>
    </location>
</feature>
<dbReference type="GO" id="GO:0006338">
    <property type="term" value="P:chromatin remodeling"/>
    <property type="evidence" value="ECO:0007669"/>
    <property type="project" value="UniProtKB-ARBA"/>
</dbReference>
<evidence type="ECO:0000256" key="4">
    <source>
        <dbReference type="SAM" id="MobiDB-lite"/>
    </source>
</evidence>
<gene>
    <name evidence="6" type="ORF">B5807_01425</name>
</gene>